<dbReference type="EMBL" id="JAMZMK010009258">
    <property type="protein sequence ID" value="KAI7736489.1"/>
    <property type="molecule type" value="Genomic_DNA"/>
</dbReference>
<gene>
    <name evidence="8" type="ORF">M8C21_012094</name>
</gene>
<feature type="transmembrane region" description="Helical" evidence="7">
    <location>
        <begin position="70"/>
        <end position="92"/>
    </location>
</feature>
<evidence type="ECO:0000256" key="1">
    <source>
        <dbReference type="ARBA" id="ARBA00004141"/>
    </source>
</evidence>
<proteinExistence type="inferred from homology"/>
<evidence type="ECO:0000256" key="3">
    <source>
        <dbReference type="ARBA" id="ARBA00022692"/>
    </source>
</evidence>
<reference evidence="8" key="1">
    <citation type="submission" date="2022-06" db="EMBL/GenBank/DDBJ databases">
        <title>Uncovering the hologenomic basis of an extraordinary plant invasion.</title>
        <authorList>
            <person name="Bieker V.C."/>
            <person name="Martin M.D."/>
            <person name="Gilbert T."/>
            <person name="Hodgins K."/>
            <person name="Battlay P."/>
            <person name="Petersen B."/>
            <person name="Wilson J."/>
        </authorList>
    </citation>
    <scope>NUCLEOTIDE SEQUENCE</scope>
    <source>
        <strain evidence="8">AA19_3_7</strain>
        <tissue evidence="8">Leaf</tissue>
    </source>
</reference>
<sequence length="245" mass="26137">ALTPHIQLPSIDDLRLNALRKPKIYLSTPNKIEILVHGNKRTFVVQKDGFPDAVVWNPGEERGALESAGVLISIFNIVFNIPLLSVATSFVAEDIAKHAKSDSDTAYSYTKRTEKTHNRAEERRQLPSVSTALVLSVGIGILEAIALYFGAGTFLNLMGISSASSMRVPAQRFLQLRALGAPAFVVSLAIQGVANLAAVFFLPILMYVFGLGVTGAAISTNGEEGSGLEAGQGRTYGSRPSVSGH</sequence>
<comment type="caution">
    <text evidence="8">The sequence shown here is derived from an EMBL/GenBank/DDBJ whole genome shotgun (WGS) entry which is preliminary data.</text>
</comment>
<feature type="non-terminal residue" evidence="8">
    <location>
        <position position="245"/>
    </location>
</feature>
<evidence type="ECO:0000256" key="7">
    <source>
        <dbReference type="SAM" id="Phobius"/>
    </source>
</evidence>
<keyword evidence="5 7" id="KW-0472">Membrane</keyword>
<dbReference type="AlphaFoldDB" id="A0AAD5C9F8"/>
<comment type="similarity">
    <text evidence="2">Belongs to the multi antimicrobial extrusion (MATE) (TC 2.A.66.1) family.</text>
</comment>
<evidence type="ECO:0000313" key="9">
    <source>
        <dbReference type="Proteomes" id="UP001206925"/>
    </source>
</evidence>
<dbReference type="InterPro" id="IPR044644">
    <property type="entry name" value="DinF-like"/>
</dbReference>
<dbReference type="InterPro" id="IPR014718">
    <property type="entry name" value="GH-type_carb-bd"/>
</dbReference>
<evidence type="ECO:0000256" key="4">
    <source>
        <dbReference type="ARBA" id="ARBA00022989"/>
    </source>
</evidence>
<evidence type="ECO:0000313" key="8">
    <source>
        <dbReference type="EMBL" id="KAI7736489.1"/>
    </source>
</evidence>
<dbReference type="GO" id="GO:0016020">
    <property type="term" value="C:membrane"/>
    <property type="evidence" value="ECO:0007669"/>
    <property type="project" value="UniProtKB-SubCell"/>
</dbReference>
<feature type="non-terminal residue" evidence="8">
    <location>
        <position position="1"/>
    </location>
</feature>
<keyword evidence="3 7" id="KW-0812">Transmembrane</keyword>
<feature type="region of interest" description="Disordered" evidence="6">
    <location>
        <begin position="224"/>
        <end position="245"/>
    </location>
</feature>
<dbReference type="GO" id="GO:0003824">
    <property type="term" value="F:catalytic activity"/>
    <property type="evidence" value="ECO:0007669"/>
    <property type="project" value="InterPro"/>
</dbReference>
<organism evidence="8 9">
    <name type="scientific">Ambrosia artemisiifolia</name>
    <name type="common">Common ragweed</name>
    <dbReference type="NCBI Taxonomy" id="4212"/>
    <lineage>
        <taxon>Eukaryota</taxon>
        <taxon>Viridiplantae</taxon>
        <taxon>Streptophyta</taxon>
        <taxon>Embryophyta</taxon>
        <taxon>Tracheophyta</taxon>
        <taxon>Spermatophyta</taxon>
        <taxon>Magnoliopsida</taxon>
        <taxon>eudicotyledons</taxon>
        <taxon>Gunneridae</taxon>
        <taxon>Pentapetalae</taxon>
        <taxon>asterids</taxon>
        <taxon>campanulids</taxon>
        <taxon>Asterales</taxon>
        <taxon>Asteraceae</taxon>
        <taxon>Asteroideae</taxon>
        <taxon>Heliantheae alliance</taxon>
        <taxon>Heliantheae</taxon>
        <taxon>Ambrosia</taxon>
    </lineage>
</organism>
<feature type="transmembrane region" description="Helical" evidence="7">
    <location>
        <begin position="200"/>
        <end position="218"/>
    </location>
</feature>
<name>A0AAD5C9F8_AMBAR</name>
<dbReference type="GO" id="GO:0030246">
    <property type="term" value="F:carbohydrate binding"/>
    <property type="evidence" value="ECO:0007669"/>
    <property type="project" value="InterPro"/>
</dbReference>
<comment type="subcellular location">
    <subcellularLocation>
        <location evidence="1">Membrane</location>
        <topology evidence="1">Multi-pass membrane protein</topology>
    </subcellularLocation>
</comment>
<dbReference type="PANTHER" id="PTHR42893:SF8">
    <property type="entry name" value="PROTEIN DETOXIFICATION"/>
    <property type="match status" value="1"/>
</dbReference>
<evidence type="ECO:0000256" key="5">
    <source>
        <dbReference type="ARBA" id="ARBA00023136"/>
    </source>
</evidence>
<dbReference type="SUPFAM" id="SSF74650">
    <property type="entry name" value="Galactose mutarotase-like"/>
    <property type="match status" value="1"/>
</dbReference>
<dbReference type="Proteomes" id="UP001206925">
    <property type="component" value="Unassembled WGS sequence"/>
</dbReference>
<dbReference type="PANTHER" id="PTHR42893">
    <property type="entry name" value="PROTEIN DETOXIFICATION 44, CHLOROPLASTIC-RELATED"/>
    <property type="match status" value="1"/>
</dbReference>
<accession>A0AAD5C9F8</accession>
<keyword evidence="9" id="KW-1185">Reference proteome</keyword>
<dbReference type="GO" id="GO:0005975">
    <property type="term" value="P:carbohydrate metabolic process"/>
    <property type="evidence" value="ECO:0007669"/>
    <property type="project" value="InterPro"/>
</dbReference>
<evidence type="ECO:0000256" key="2">
    <source>
        <dbReference type="ARBA" id="ARBA00010199"/>
    </source>
</evidence>
<keyword evidence="4 7" id="KW-1133">Transmembrane helix</keyword>
<evidence type="ECO:0000256" key="6">
    <source>
        <dbReference type="SAM" id="MobiDB-lite"/>
    </source>
</evidence>
<dbReference type="Gene3D" id="2.70.98.10">
    <property type="match status" value="1"/>
</dbReference>
<feature type="transmembrane region" description="Helical" evidence="7">
    <location>
        <begin position="132"/>
        <end position="155"/>
    </location>
</feature>
<dbReference type="InterPro" id="IPR011013">
    <property type="entry name" value="Gal_mutarotase_sf_dom"/>
</dbReference>
<protein>
    <submittedName>
        <fullName evidence="8">Uncharacterized protein</fullName>
    </submittedName>
</protein>